<keyword evidence="2" id="KW-1185">Reference proteome</keyword>
<gene>
    <name evidence="1" type="ORF">NAV_LOCUS675</name>
</gene>
<evidence type="ECO:0000313" key="2">
    <source>
        <dbReference type="Proteomes" id="UP000276991"/>
    </source>
</evidence>
<accession>A0A498S588</accession>
<evidence type="ECO:0000313" key="1">
    <source>
        <dbReference type="EMBL" id="VBB25845.1"/>
    </source>
</evidence>
<proteinExistence type="predicted"/>
<organism evidence="1 2">
    <name type="scientific">Acanthocheilonema viteae</name>
    <name type="common">Filarial nematode worm</name>
    <name type="synonym">Dipetalonema viteae</name>
    <dbReference type="NCBI Taxonomy" id="6277"/>
    <lineage>
        <taxon>Eukaryota</taxon>
        <taxon>Metazoa</taxon>
        <taxon>Ecdysozoa</taxon>
        <taxon>Nematoda</taxon>
        <taxon>Chromadorea</taxon>
        <taxon>Rhabditida</taxon>
        <taxon>Spirurina</taxon>
        <taxon>Spiruromorpha</taxon>
        <taxon>Filarioidea</taxon>
        <taxon>Onchocercidae</taxon>
        <taxon>Acanthocheilonema</taxon>
    </lineage>
</organism>
<protein>
    <submittedName>
        <fullName evidence="1">Uncharacterized protein</fullName>
    </submittedName>
</protein>
<reference evidence="1 2" key="1">
    <citation type="submission" date="2018-08" db="EMBL/GenBank/DDBJ databases">
        <authorList>
            <person name="Laetsch R D."/>
            <person name="Stevens L."/>
            <person name="Kumar S."/>
            <person name="Blaxter L. M."/>
        </authorList>
    </citation>
    <scope>NUCLEOTIDE SEQUENCE [LARGE SCALE GENOMIC DNA]</scope>
</reference>
<dbReference type="STRING" id="6277.A0A498S588"/>
<dbReference type="EMBL" id="UPTC01000045">
    <property type="protein sequence ID" value="VBB25845.1"/>
    <property type="molecule type" value="Genomic_DNA"/>
</dbReference>
<dbReference type="Proteomes" id="UP000276991">
    <property type="component" value="Unassembled WGS sequence"/>
</dbReference>
<dbReference type="AlphaFoldDB" id="A0A498S588"/>
<name>A0A498S588_ACAVI</name>
<sequence length="239" mass="27357">MMHNVEIIKVDNRKKFRCDVDGWQNFELQSQSFRSRDEFDDFMQYIKMGTDDVITTISGGGQSKTSCGFAFKEDVTWDEESDQSLHLYHEFDESASENEHDIIEIAASANISGEILSCDRFEYTKYFNALLVKDIRLVSDFIGTMGDNQDLVFYINDNSVEELNYKVSDALSFAKQSMIYQTNCEISYRKSDHKNISTKGITSCANMPEIHKQSTIDGREFSTISGTLTCFHEMGNFTV</sequence>